<evidence type="ECO:0000256" key="1">
    <source>
        <dbReference type="ARBA" id="ARBA00007820"/>
    </source>
</evidence>
<keyword evidence="2 4" id="KW-0689">Ribosomal protein</keyword>
<name>A0A0B7MTR3_9FUNG</name>
<reference evidence="5 6" key="1">
    <citation type="submission" date="2014-09" db="EMBL/GenBank/DDBJ databases">
        <authorList>
            <person name="Ellenberger Sabrina"/>
        </authorList>
    </citation>
    <scope>NUCLEOTIDE SEQUENCE [LARGE SCALE GENOMIC DNA]</scope>
    <source>
        <strain evidence="5 6">CBS 412.66</strain>
    </source>
</reference>
<organism evidence="5 6">
    <name type="scientific">Parasitella parasitica</name>
    <dbReference type="NCBI Taxonomy" id="35722"/>
    <lineage>
        <taxon>Eukaryota</taxon>
        <taxon>Fungi</taxon>
        <taxon>Fungi incertae sedis</taxon>
        <taxon>Mucoromycota</taxon>
        <taxon>Mucoromycotina</taxon>
        <taxon>Mucoromycetes</taxon>
        <taxon>Mucorales</taxon>
        <taxon>Mucorineae</taxon>
        <taxon>Mucoraceae</taxon>
        <taxon>Parasitella</taxon>
    </lineage>
</organism>
<sequence>MASNKIVKQNGAPAADEFELSVAQALIDLESSVPDLKGLKALQISAAKEVELGSGKKAIVIFVPVPSQSGFHKLQARLTRELEKKFSDRHVVFIAQRRILAVPGRRSNNKQPRPRSRTLTAVHDAILDDLVFPTEIVGKRLRQKVDGTKTLKVFLDAKDATSLEYKIDTFSAVYKKLTGKEVVFEFPAAVEF</sequence>
<proteinExistence type="inferred from homology"/>
<dbReference type="PROSITE" id="PS00948">
    <property type="entry name" value="RIBOSOMAL_S7E"/>
    <property type="match status" value="1"/>
</dbReference>
<gene>
    <name evidence="5" type="primary">PARPA_01808.1 scaffold 1595</name>
</gene>
<dbReference type="Proteomes" id="UP000054107">
    <property type="component" value="Unassembled WGS sequence"/>
</dbReference>
<dbReference type="GO" id="GO:0003735">
    <property type="term" value="F:structural constituent of ribosome"/>
    <property type="evidence" value="ECO:0007669"/>
    <property type="project" value="InterPro"/>
</dbReference>
<dbReference type="PANTHER" id="PTHR11278:SF0">
    <property type="entry name" value="SMALL RIBOSOMAL SUBUNIT PROTEIN ES7"/>
    <property type="match status" value="1"/>
</dbReference>
<dbReference type="Pfam" id="PF01251">
    <property type="entry name" value="Ribosomal_S7e"/>
    <property type="match status" value="1"/>
</dbReference>
<evidence type="ECO:0000256" key="4">
    <source>
        <dbReference type="RuleBase" id="RU364105"/>
    </source>
</evidence>
<keyword evidence="6" id="KW-1185">Reference proteome</keyword>
<dbReference type="GO" id="GO:0022627">
    <property type="term" value="C:cytosolic small ribosomal subunit"/>
    <property type="evidence" value="ECO:0007669"/>
    <property type="project" value="TreeGrafter"/>
</dbReference>
<dbReference type="PANTHER" id="PTHR11278">
    <property type="entry name" value="40S RIBOSOMAL PROTEIN S7"/>
    <property type="match status" value="1"/>
</dbReference>
<accession>A0A0B7MTR3</accession>
<evidence type="ECO:0000313" key="5">
    <source>
        <dbReference type="EMBL" id="CEP08487.1"/>
    </source>
</evidence>
<comment type="similarity">
    <text evidence="1 4">Belongs to the eukaryotic ribosomal protein eS7 family.</text>
</comment>
<evidence type="ECO:0000256" key="3">
    <source>
        <dbReference type="ARBA" id="ARBA00023274"/>
    </source>
</evidence>
<evidence type="ECO:0000313" key="6">
    <source>
        <dbReference type="Proteomes" id="UP000054107"/>
    </source>
</evidence>
<dbReference type="EMBL" id="LN719586">
    <property type="protein sequence ID" value="CEP08487.1"/>
    <property type="molecule type" value="Genomic_DNA"/>
</dbReference>
<dbReference type="InterPro" id="IPR047861">
    <property type="entry name" value="Ribosomal_eS7_CS"/>
</dbReference>
<dbReference type="GO" id="GO:0042274">
    <property type="term" value="P:ribosomal small subunit biogenesis"/>
    <property type="evidence" value="ECO:0007669"/>
    <property type="project" value="TreeGrafter"/>
</dbReference>
<dbReference type="InterPro" id="IPR000554">
    <property type="entry name" value="Ribosomal_eS7"/>
</dbReference>
<dbReference type="GO" id="GO:0006364">
    <property type="term" value="P:rRNA processing"/>
    <property type="evidence" value="ECO:0007669"/>
    <property type="project" value="TreeGrafter"/>
</dbReference>
<dbReference type="GO" id="GO:0006412">
    <property type="term" value="P:translation"/>
    <property type="evidence" value="ECO:0007669"/>
    <property type="project" value="InterPro"/>
</dbReference>
<dbReference type="STRING" id="35722.A0A0B7MTR3"/>
<keyword evidence="3 4" id="KW-0687">Ribonucleoprotein</keyword>
<dbReference type="GO" id="GO:0032040">
    <property type="term" value="C:small-subunit processome"/>
    <property type="evidence" value="ECO:0007669"/>
    <property type="project" value="TreeGrafter"/>
</dbReference>
<dbReference type="GO" id="GO:0030686">
    <property type="term" value="C:90S preribosome"/>
    <property type="evidence" value="ECO:0007669"/>
    <property type="project" value="TreeGrafter"/>
</dbReference>
<dbReference type="OrthoDB" id="1724687at2759"/>
<protein>
    <recommendedName>
        <fullName evidence="4">40S ribosomal protein S7</fullName>
    </recommendedName>
</protein>
<dbReference type="AlphaFoldDB" id="A0A0B7MTR3"/>
<evidence type="ECO:0000256" key="2">
    <source>
        <dbReference type="ARBA" id="ARBA00022980"/>
    </source>
</evidence>